<dbReference type="Proteomes" id="UP000004095">
    <property type="component" value="Unassembled WGS sequence"/>
</dbReference>
<comment type="caution">
    <text evidence="2">The sequence shown here is derived from an EMBL/GenBank/DDBJ whole genome shotgun (WGS) entry which is preliminary data.</text>
</comment>
<evidence type="ECO:0000256" key="1">
    <source>
        <dbReference type="SAM" id="MobiDB-lite"/>
    </source>
</evidence>
<sequence>MQTQSNNKERNAENSQDRSVVQAKAQQDLAAQTKQGQLSAIQTKHQPVQRSQGYKPHRAHQQPIQRKTRSKAESISQSMGEQYGADTSKLQFNHNSSFPKSVGAEATIQGNKIDFAPGKDTETNIKHEVGHAIDNAKNGTPKGDRVVNGQVVDTTREATADKMMNTPLQRKASDATSGLSQHNGTTNQILQLKTADGLFTGSNIPHKKINADIRLVKGIFKGYGYMVPLQRVAKDKAEAIKAAAQFVGTTKVNAGGSSNFMSMKNVWRLAGDSKKGIDRNGVTENNVGGGDRNIVKKQFEPYTVSLQSKYRSIQGVQSLVIRYNFAQESYGYVTAIIDEGVYSEMVPGGITRGGDRSLDYGAMRNSRGHNEDSLSRNNRADYGNKGMDDAHIYNAFDQNHEKTGGRNLMDIIKQHPSDQGKHSSKEKLTEHREHFDSIAKLAGEGPRFQCVRNNVKKLSSNTRFITPHDGGFITITFEDLAAHWRELKNAYNIPDKDVIVMMKMYYDKYKSTSLDLVPKKQKKYKRSITFSPNQGGHDILLRP</sequence>
<organism evidence="2 3">
    <name type="scientific">Microscilla marina ATCC 23134</name>
    <dbReference type="NCBI Taxonomy" id="313606"/>
    <lineage>
        <taxon>Bacteria</taxon>
        <taxon>Pseudomonadati</taxon>
        <taxon>Bacteroidota</taxon>
        <taxon>Cytophagia</taxon>
        <taxon>Cytophagales</taxon>
        <taxon>Microscillaceae</taxon>
        <taxon>Microscilla</taxon>
    </lineage>
</organism>
<evidence type="ECO:0000313" key="2">
    <source>
        <dbReference type="EMBL" id="EAY32041.1"/>
    </source>
</evidence>
<keyword evidence="3" id="KW-1185">Reference proteome</keyword>
<gene>
    <name evidence="2" type="ORF">M23134_02070</name>
</gene>
<feature type="compositionally biased region" description="Basic and acidic residues" evidence="1">
    <location>
        <begin position="7"/>
        <end position="16"/>
    </location>
</feature>
<dbReference type="AlphaFoldDB" id="A1ZCN9"/>
<evidence type="ECO:0000313" key="3">
    <source>
        <dbReference type="Proteomes" id="UP000004095"/>
    </source>
</evidence>
<protein>
    <recommendedName>
        <fullName evidence="4">DUF4157 domain-containing protein</fullName>
    </recommendedName>
</protein>
<dbReference type="EMBL" id="AAWS01000001">
    <property type="protein sequence ID" value="EAY32041.1"/>
    <property type="molecule type" value="Genomic_DNA"/>
</dbReference>
<feature type="compositionally biased region" description="Polar residues" evidence="1">
    <location>
        <begin position="29"/>
        <end position="52"/>
    </location>
</feature>
<reference evidence="2 3" key="1">
    <citation type="submission" date="2007-01" db="EMBL/GenBank/DDBJ databases">
        <authorList>
            <person name="Haygood M."/>
            <person name="Podell S."/>
            <person name="Anderson C."/>
            <person name="Hopkinson B."/>
            <person name="Roe K."/>
            <person name="Barbeau K."/>
            <person name="Gaasterland T."/>
            <person name="Ferriera S."/>
            <person name="Johnson J."/>
            <person name="Kravitz S."/>
            <person name="Beeson K."/>
            <person name="Sutton G."/>
            <person name="Rogers Y.-H."/>
            <person name="Friedman R."/>
            <person name="Frazier M."/>
            <person name="Venter J.C."/>
        </authorList>
    </citation>
    <scope>NUCLEOTIDE SEQUENCE [LARGE SCALE GENOMIC DNA]</scope>
    <source>
        <strain evidence="2 3">ATCC 23134</strain>
    </source>
</reference>
<name>A1ZCN9_MICM2</name>
<evidence type="ECO:0008006" key="4">
    <source>
        <dbReference type="Google" id="ProtNLM"/>
    </source>
</evidence>
<accession>A1ZCN9</accession>
<feature type="region of interest" description="Disordered" evidence="1">
    <location>
        <begin position="1"/>
        <end position="83"/>
    </location>
</feature>
<proteinExistence type="predicted"/>
<dbReference type="OrthoDB" id="292792at2"/>
<dbReference type="RefSeq" id="WP_002692962.1">
    <property type="nucleotide sequence ID" value="NZ_AAWS01000001.1"/>
</dbReference>